<protein>
    <submittedName>
        <fullName evidence="2">Uncharacterized protein</fullName>
    </submittedName>
</protein>
<evidence type="ECO:0000313" key="3">
    <source>
        <dbReference type="Proteomes" id="UP000626109"/>
    </source>
</evidence>
<dbReference type="EMBL" id="CAJNNW010026057">
    <property type="protein sequence ID" value="CAE8682258.1"/>
    <property type="molecule type" value="Genomic_DNA"/>
</dbReference>
<evidence type="ECO:0000313" key="2">
    <source>
        <dbReference type="EMBL" id="CAE8682258.1"/>
    </source>
</evidence>
<dbReference type="AlphaFoldDB" id="A0A813JQG4"/>
<feature type="compositionally biased region" description="Low complexity" evidence="1">
    <location>
        <begin position="166"/>
        <end position="188"/>
    </location>
</feature>
<dbReference type="Proteomes" id="UP000626109">
    <property type="component" value="Unassembled WGS sequence"/>
</dbReference>
<accession>A0A813JQG4</accession>
<proteinExistence type="predicted"/>
<name>A0A813JQG4_POLGL</name>
<gene>
    <name evidence="2" type="ORF">PGLA2088_LOCUS22852</name>
</gene>
<reference evidence="2" key="1">
    <citation type="submission" date="2021-02" db="EMBL/GenBank/DDBJ databases">
        <authorList>
            <person name="Dougan E. K."/>
            <person name="Rhodes N."/>
            <person name="Thang M."/>
            <person name="Chan C."/>
        </authorList>
    </citation>
    <scope>NUCLEOTIDE SEQUENCE</scope>
</reference>
<comment type="caution">
    <text evidence="2">The sequence shown here is derived from an EMBL/GenBank/DDBJ whole genome shotgun (WGS) entry which is preliminary data.</text>
</comment>
<sequence length="236" mass="25735">MPGAGLVFAEGTKPHDGTPTAPPAGSPVVGGEDFHVQHHIATDYINAAAKKCHRRDACLYCKKEPREFETEGCGHAAACKKCAMKTATGGKCKASLPNGIRSRRDRFVDSCSQIGAASEPAIHSYVGVQKALKIKIANKYNNVKHSDCACTYHDDKATNSHHHHQQQQQEQQQPQQQEQQQQQQHKQPAINSTTCNWPAKLEPMASLVGDLSFTTLSSVARGANYNMFLILLFSAA</sequence>
<organism evidence="2 3">
    <name type="scientific">Polarella glacialis</name>
    <name type="common">Dinoflagellate</name>
    <dbReference type="NCBI Taxonomy" id="89957"/>
    <lineage>
        <taxon>Eukaryota</taxon>
        <taxon>Sar</taxon>
        <taxon>Alveolata</taxon>
        <taxon>Dinophyceae</taxon>
        <taxon>Suessiales</taxon>
        <taxon>Suessiaceae</taxon>
        <taxon>Polarella</taxon>
    </lineage>
</organism>
<feature type="region of interest" description="Disordered" evidence="1">
    <location>
        <begin position="159"/>
        <end position="195"/>
    </location>
</feature>
<evidence type="ECO:0000256" key="1">
    <source>
        <dbReference type="SAM" id="MobiDB-lite"/>
    </source>
</evidence>